<proteinExistence type="predicted"/>
<evidence type="ECO:0000256" key="1">
    <source>
        <dbReference type="SAM" id="MobiDB-lite"/>
    </source>
</evidence>
<reference evidence="2" key="1">
    <citation type="journal article" date="2015" name="Nature">
        <title>Complex archaea that bridge the gap between prokaryotes and eukaryotes.</title>
        <authorList>
            <person name="Spang A."/>
            <person name="Saw J.H."/>
            <person name="Jorgensen S.L."/>
            <person name="Zaremba-Niedzwiedzka K."/>
            <person name="Martijn J."/>
            <person name="Lind A.E."/>
            <person name="van Eijk R."/>
            <person name="Schleper C."/>
            <person name="Guy L."/>
            <person name="Ettema T.J."/>
        </authorList>
    </citation>
    <scope>NUCLEOTIDE SEQUENCE</scope>
</reference>
<dbReference type="AlphaFoldDB" id="A0A0F9UAX8"/>
<name>A0A0F9UAX8_9ZZZZ</name>
<protein>
    <submittedName>
        <fullName evidence="2">Uncharacterized protein</fullName>
    </submittedName>
</protein>
<evidence type="ECO:0000313" key="2">
    <source>
        <dbReference type="EMBL" id="KKN88774.1"/>
    </source>
</evidence>
<gene>
    <name evidence="2" type="ORF">LCGC14_0243810</name>
</gene>
<organism evidence="2">
    <name type="scientific">marine sediment metagenome</name>
    <dbReference type="NCBI Taxonomy" id="412755"/>
    <lineage>
        <taxon>unclassified sequences</taxon>
        <taxon>metagenomes</taxon>
        <taxon>ecological metagenomes</taxon>
    </lineage>
</organism>
<sequence length="60" mass="7099">MEDEKVKDNIATDPFHKGLEEHGDFPGFNETERRFVQTPMSDEEIEQSRSKLARLVHRNR</sequence>
<dbReference type="EMBL" id="LAZR01000125">
    <property type="protein sequence ID" value="KKN88774.1"/>
    <property type="molecule type" value="Genomic_DNA"/>
</dbReference>
<accession>A0A0F9UAX8</accession>
<feature type="region of interest" description="Disordered" evidence="1">
    <location>
        <begin position="1"/>
        <end position="28"/>
    </location>
</feature>
<comment type="caution">
    <text evidence="2">The sequence shown here is derived from an EMBL/GenBank/DDBJ whole genome shotgun (WGS) entry which is preliminary data.</text>
</comment>